<proteinExistence type="predicted"/>
<feature type="transmembrane region" description="Helical" evidence="1">
    <location>
        <begin position="399"/>
        <end position="424"/>
    </location>
</feature>
<dbReference type="RefSeq" id="WP_123823640.1">
    <property type="nucleotide sequence ID" value="NZ_RKMF01000001.1"/>
</dbReference>
<accession>A0A3N3ZTV8</accession>
<dbReference type="AlphaFoldDB" id="A0A3N3ZTV8"/>
<keyword evidence="1" id="KW-1133">Transmembrane helix</keyword>
<keyword evidence="1" id="KW-0472">Membrane</keyword>
<keyword evidence="1" id="KW-0812">Transmembrane</keyword>
<dbReference type="OrthoDB" id="3203793at2"/>
<dbReference type="Proteomes" id="UP000270616">
    <property type="component" value="Unassembled WGS sequence"/>
</dbReference>
<feature type="transmembrane region" description="Helical" evidence="1">
    <location>
        <begin position="85"/>
        <end position="110"/>
    </location>
</feature>
<feature type="transmembrane region" description="Helical" evidence="1">
    <location>
        <begin position="30"/>
        <end position="55"/>
    </location>
</feature>
<feature type="transmembrane region" description="Helical" evidence="1">
    <location>
        <begin position="331"/>
        <end position="348"/>
    </location>
</feature>
<feature type="transmembrane region" description="Helical" evidence="1">
    <location>
        <begin position="431"/>
        <end position="453"/>
    </location>
</feature>
<name>A0A3N3ZTV8_9MICC</name>
<protein>
    <submittedName>
        <fullName evidence="2">Uncharacterized protein</fullName>
    </submittedName>
</protein>
<keyword evidence="3" id="KW-1185">Reference proteome</keyword>
<organism evidence="2 3">
    <name type="scientific">Kocuria soli</name>
    <dbReference type="NCBI Taxonomy" id="2485125"/>
    <lineage>
        <taxon>Bacteria</taxon>
        <taxon>Bacillati</taxon>
        <taxon>Actinomycetota</taxon>
        <taxon>Actinomycetes</taxon>
        <taxon>Micrococcales</taxon>
        <taxon>Micrococcaceae</taxon>
        <taxon>Kocuria</taxon>
    </lineage>
</organism>
<evidence type="ECO:0000313" key="3">
    <source>
        <dbReference type="Proteomes" id="UP000270616"/>
    </source>
</evidence>
<feature type="transmembrane region" description="Helical" evidence="1">
    <location>
        <begin position="240"/>
        <end position="262"/>
    </location>
</feature>
<dbReference type="EMBL" id="RKMF01000001">
    <property type="protein sequence ID" value="ROZ65748.1"/>
    <property type="molecule type" value="Genomic_DNA"/>
</dbReference>
<feature type="transmembrane region" description="Helical" evidence="1">
    <location>
        <begin position="369"/>
        <end position="393"/>
    </location>
</feature>
<evidence type="ECO:0000313" key="2">
    <source>
        <dbReference type="EMBL" id="ROZ65748.1"/>
    </source>
</evidence>
<reference evidence="2 3" key="1">
    <citation type="submission" date="2018-10" db="EMBL/GenBank/DDBJ databases">
        <title>Kocuria sp. M5W7-7, whole genome shotgun sequence.</title>
        <authorList>
            <person name="Tuo L."/>
        </authorList>
    </citation>
    <scope>NUCLEOTIDE SEQUENCE [LARGE SCALE GENOMIC DNA]</scope>
    <source>
        <strain evidence="2 3">M5W7-7</strain>
    </source>
</reference>
<feature type="transmembrane region" description="Helical" evidence="1">
    <location>
        <begin position="303"/>
        <end position="325"/>
    </location>
</feature>
<feature type="transmembrane region" description="Helical" evidence="1">
    <location>
        <begin position="459"/>
        <end position="480"/>
    </location>
</feature>
<feature type="transmembrane region" description="Helical" evidence="1">
    <location>
        <begin position="131"/>
        <end position="149"/>
    </location>
</feature>
<evidence type="ECO:0000256" key="1">
    <source>
        <dbReference type="SAM" id="Phobius"/>
    </source>
</evidence>
<comment type="caution">
    <text evidence="2">The sequence shown here is derived from an EMBL/GenBank/DDBJ whole genome shotgun (WGS) entry which is preliminary data.</text>
</comment>
<sequence length="489" mass="50456">MSSVGTLVRAENKALFHHLDRQLGGPAVKVALLAAVVIAGLVLNGLVAVVLGQILDGARETLTQAGASSETTTRTLRQATAVLPYALALGPAAAVLLLHLVMPPGSPLLLHARMVGTSRWTCGSARYLGQLIWGLVLGTSMLAGGAWALSTSLSERPIRAMIGVILLGAVVAASSTTVLTAAQSFLHPVLRSYESARAVGLLTVCTGIALVFSDILRGASGGPSALGSLSRAWGGLLPDSLAAHGLLLLMLLTAIILGLAAARSDASGGALSVHGRARTLPTTRWPTLDLVTRELAQVLRDPVVRVAMITSVVLAGLLAAGVHTVGLHPGIAVMVIVLISAMGAETVHGRTRETAWILRLAGLSPLSIALLRTLPYLGLQLSVLVLFLAPVALPFGGPLAWAEALSLFALTFTVALLAGTLVPYDRQAPTAVAVTSVLTLSLEILALGLITWAFSLQGWTLILVDLALAAALFTVAVRFMTRSVSTCLG</sequence>
<gene>
    <name evidence="2" type="ORF">EDL96_01360</name>
</gene>
<feature type="transmembrane region" description="Helical" evidence="1">
    <location>
        <begin position="161"/>
        <end position="186"/>
    </location>
</feature>